<dbReference type="CDD" id="cd03445">
    <property type="entry name" value="Thioesterase_II_repeat2"/>
    <property type="match status" value="1"/>
</dbReference>
<dbReference type="InterPro" id="IPR029069">
    <property type="entry name" value="HotDog_dom_sf"/>
</dbReference>
<dbReference type="CDD" id="cd03444">
    <property type="entry name" value="Thioesterase_II_repeat1"/>
    <property type="match status" value="1"/>
</dbReference>
<reference evidence="3 4" key="1">
    <citation type="journal article" date="2012" name="J. Bacteriol.">
        <title>Genome sequence of Mycobacterium hassiacum DSM 44199, a rare source of heat-stable mycobacterial proteins.</title>
        <authorList>
            <person name="Tiago I."/>
            <person name="Maranha A."/>
            <person name="Mendes V."/>
            <person name="Alarico S."/>
            <person name="Moynihan P.J."/>
            <person name="Clarke A.J."/>
            <person name="Macedo-Ribeiro S."/>
            <person name="Pereira P.J."/>
            <person name="Empadinhas N."/>
        </authorList>
    </citation>
    <scope>NUCLEOTIDE SEQUENCE [LARGE SCALE GENOMIC DNA]</scope>
    <source>
        <strain evidence="4">DSM 44199 / CIP 105218 / JCM 12690 / 3849</strain>
    </source>
</reference>
<protein>
    <submittedName>
        <fullName evidence="3">Thioesterase-like superfamily protein</fullName>
    </submittedName>
</protein>
<dbReference type="AlphaFoldDB" id="K5BCV0"/>
<dbReference type="RefSeq" id="WP_005624084.1">
    <property type="nucleotide sequence ID" value="NZ_AMRA01000013.1"/>
</dbReference>
<evidence type="ECO:0000313" key="4">
    <source>
        <dbReference type="Proteomes" id="UP000006265"/>
    </source>
</evidence>
<dbReference type="InterPro" id="IPR042171">
    <property type="entry name" value="Acyl-CoA_hotdog"/>
</dbReference>
<comment type="similarity">
    <text evidence="1">Belongs to the C/M/P thioester hydrolase family.</text>
</comment>
<dbReference type="STRING" id="1122247.GCA_000379865_02615"/>
<dbReference type="OrthoDB" id="9781019at2"/>
<dbReference type="InterPro" id="IPR049450">
    <property type="entry name" value="ACOT8-like_C"/>
</dbReference>
<dbReference type="Pfam" id="PF13622">
    <property type="entry name" value="4HBT_3"/>
    <property type="match status" value="1"/>
</dbReference>
<dbReference type="InterPro" id="IPR049449">
    <property type="entry name" value="TesB_ACOT8-like_N"/>
</dbReference>
<name>K5BCV0_MYCHD</name>
<dbReference type="SUPFAM" id="SSF54637">
    <property type="entry name" value="Thioesterase/thiol ester dehydrase-isomerase"/>
    <property type="match status" value="2"/>
</dbReference>
<dbReference type="PANTHER" id="PTHR11066">
    <property type="entry name" value="ACYL-COA THIOESTERASE"/>
    <property type="match status" value="1"/>
</dbReference>
<dbReference type="Pfam" id="PF20789">
    <property type="entry name" value="4HBT_3C"/>
    <property type="match status" value="1"/>
</dbReference>
<dbReference type="EMBL" id="AMRA01000013">
    <property type="protein sequence ID" value="EKF25500.1"/>
    <property type="molecule type" value="Genomic_DNA"/>
</dbReference>
<evidence type="ECO:0000313" key="3">
    <source>
        <dbReference type="EMBL" id="EKF25500.1"/>
    </source>
</evidence>
<sequence length="310" mass="33607">MSADDHSVAPVEHSGPLQGPLAAATLRALDTLEQVLELEPTGPDRFRAGSEPNRFGRIFGGQLLAQAMTAAAATVPEHRPSGIHALFVRGGDETVPVDLIVERTRDGRTMSTRRVGVQQAGRTVLTAMVSFAEPGPDADADDGPVTAPEVDPESIPLLQDWLHTAPPELLRIGRVWADVPPAVEMRIAEAPIFFGGDQKPGERTLWMRLPRTVADRPGLHEVLLTYASDYLLVDMAFRNHPEPLAVGAYSGVTVDHAVWLHRPVRFDQWLGHVTRTVGFGGNRALVQGRIIDAAGRHVASTAQEVLIRAR</sequence>
<gene>
    <name evidence="3" type="ORF">C731_0459</name>
</gene>
<comment type="caution">
    <text evidence="3">The sequence shown here is derived from an EMBL/GenBank/DDBJ whole genome shotgun (WGS) entry which is preliminary data.</text>
</comment>
<dbReference type="Proteomes" id="UP000006265">
    <property type="component" value="Unassembled WGS sequence"/>
</dbReference>
<evidence type="ECO:0000256" key="1">
    <source>
        <dbReference type="ARBA" id="ARBA00006538"/>
    </source>
</evidence>
<keyword evidence="4" id="KW-1185">Reference proteome</keyword>
<dbReference type="PATRIC" id="fig|1122247.3.peg.439"/>
<organism evidence="3 4">
    <name type="scientific">Mycolicibacterium hassiacum (strain DSM 44199 / CIP 105218 / JCM 12690 / 3849)</name>
    <name type="common">Mycobacterium hassiacum</name>
    <dbReference type="NCBI Taxonomy" id="1122247"/>
    <lineage>
        <taxon>Bacteria</taxon>
        <taxon>Bacillati</taxon>
        <taxon>Actinomycetota</taxon>
        <taxon>Actinomycetes</taxon>
        <taxon>Mycobacteriales</taxon>
        <taxon>Mycobacteriaceae</taxon>
        <taxon>Mycolicibacterium</taxon>
    </lineage>
</organism>
<dbReference type="InterPro" id="IPR003703">
    <property type="entry name" value="Acyl_CoA_thio"/>
</dbReference>
<accession>K5BCV0</accession>
<dbReference type="PANTHER" id="PTHR11066:SF34">
    <property type="entry name" value="ACYL-COENZYME A THIOESTERASE 8"/>
    <property type="match status" value="1"/>
</dbReference>
<evidence type="ECO:0000256" key="2">
    <source>
        <dbReference type="ARBA" id="ARBA00022801"/>
    </source>
</evidence>
<dbReference type="GO" id="GO:0006637">
    <property type="term" value="P:acyl-CoA metabolic process"/>
    <property type="evidence" value="ECO:0007669"/>
    <property type="project" value="InterPro"/>
</dbReference>
<dbReference type="GO" id="GO:0009062">
    <property type="term" value="P:fatty acid catabolic process"/>
    <property type="evidence" value="ECO:0007669"/>
    <property type="project" value="TreeGrafter"/>
</dbReference>
<dbReference type="eggNOG" id="COG1946">
    <property type="taxonomic scope" value="Bacteria"/>
</dbReference>
<proteinExistence type="inferred from homology"/>
<keyword evidence="2" id="KW-0378">Hydrolase</keyword>
<dbReference type="Gene3D" id="2.40.160.210">
    <property type="entry name" value="Acyl-CoA thioesterase, double hotdog domain"/>
    <property type="match status" value="1"/>
</dbReference>
<dbReference type="GO" id="GO:0047617">
    <property type="term" value="F:fatty acyl-CoA hydrolase activity"/>
    <property type="evidence" value="ECO:0007669"/>
    <property type="project" value="InterPro"/>
</dbReference>